<dbReference type="PANTHER" id="PTHR33204">
    <property type="entry name" value="TRANSCRIPTIONAL REGULATOR, MARR FAMILY"/>
    <property type="match status" value="1"/>
</dbReference>
<feature type="domain" description="HTH hxlR-type" evidence="4">
    <location>
        <begin position="8"/>
        <end position="113"/>
    </location>
</feature>
<reference evidence="5 6" key="1">
    <citation type="submission" date="2024-03" db="EMBL/GenBank/DDBJ databases">
        <title>Complete genome of BD2.</title>
        <authorList>
            <person name="Cao G."/>
        </authorList>
    </citation>
    <scope>NUCLEOTIDE SEQUENCE [LARGE SCALE GENOMIC DNA]</scope>
    <source>
        <strain evidence="5 6">BD2</strain>
    </source>
</reference>
<proteinExistence type="predicted"/>
<evidence type="ECO:0000313" key="6">
    <source>
        <dbReference type="Proteomes" id="UP001476583"/>
    </source>
</evidence>
<dbReference type="Pfam" id="PF01638">
    <property type="entry name" value="HxlR"/>
    <property type="match status" value="1"/>
</dbReference>
<evidence type="ECO:0000256" key="1">
    <source>
        <dbReference type="ARBA" id="ARBA00023015"/>
    </source>
</evidence>
<gene>
    <name evidence="5" type="ORF">WG219_21745</name>
</gene>
<dbReference type="InterPro" id="IPR036390">
    <property type="entry name" value="WH_DNA-bd_sf"/>
</dbReference>
<evidence type="ECO:0000256" key="2">
    <source>
        <dbReference type="ARBA" id="ARBA00023125"/>
    </source>
</evidence>
<keyword evidence="3" id="KW-0804">Transcription</keyword>
<dbReference type="PROSITE" id="PS51118">
    <property type="entry name" value="HTH_HXLR"/>
    <property type="match status" value="1"/>
</dbReference>
<dbReference type="SUPFAM" id="SSF46785">
    <property type="entry name" value="Winged helix' DNA-binding domain"/>
    <property type="match status" value="1"/>
</dbReference>
<dbReference type="PANTHER" id="PTHR33204:SF18">
    <property type="entry name" value="TRANSCRIPTIONAL REGULATORY PROTEIN"/>
    <property type="match status" value="1"/>
</dbReference>
<dbReference type="Gene3D" id="1.10.10.10">
    <property type="entry name" value="Winged helix-like DNA-binding domain superfamily/Winged helix DNA-binding domain"/>
    <property type="match status" value="1"/>
</dbReference>
<accession>A0ABZ2RMI5</accession>
<organism evidence="5 6">
    <name type="scientific">Ectopseudomonas mendocina</name>
    <name type="common">Pseudomonas mendocina</name>
    <dbReference type="NCBI Taxonomy" id="300"/>
    <lineage>
        <taxon>Bacteria</taxon>
        <taxon>Pseudomonadati</taxon>
        <taxon>Pseudomonadota</taxon>
        <taxon>Gammaproteobacteria</taxon>
        <taxon>Pseudomonadales</taxon>
        <taxon>Pseudomonadaceae</taxon>
        <taxon>Ectopseudomonas</taxon>
    </lineage>
</organism>
<keyword evidence="1" id="KW-0805">Transcription regulation</keyword>
<protein>
    <submittedName>
        <fullName evidence="5">Helix-turn-helix domain-containing protein</fullName>
    </submittedName>
</protein>
<keyword evidence="6" id="KW-1185">Reference proteome</keyword>
<evidence type="ECO:0000256" key="3">
    <source>
        <dbReference type="ARBA" id="ARBA00023163"/>
    </source>
</evidence>
<sequence>MEFEQSSCNRAFVVALKDTLNVISGKWKLAIVCVLLEGGRRFSDIERLITGITPRMVSRELKELEINGVVAKSQSKENGISVTRYELTESGEQLKDVIVQMVEWGQKHREVSASVCEAQTQD</sequence>
<dbReference type="EMBL" id="CP148074">
    <property type="protein sequence ID" value="WXL25881.1"/>
    <property type="molecule type" value="Genomic_DNA"/>
</dbReference>
<dbReference type="InterPro" id="IPR036388">
    <property type="entry name" value="WH-like_DNA-bd_sf"/>
</dbReference>
<dbReference type="InterPro" id="IPR002577">
    <property type="entry name" value="HTH_HxlR"/>
</dbReference>
<evidence type="ECO:0000259" key="4">
    <source>
        <dbReference type="PROSITE" id="PS51118"/>
    </source>
</evidence>
<name>A0ABZ2RMI5_ECTME</name>
<dbReference type="Proteomes" id="UP001476583">
    <property type="component" value="Chromosome"/>
</dbReference>
<evidence type="ECO:0000313" key="5">
    <source>
        <dbReference type="EMBL" id="WXL25881.1"/>
    </source>
</evidence>
<keyword evidence="2" id="KW-0238">DNA-binding</keyword>